<dbReference type="InterPro" id="IPR000160">
    <property type="entry name" value="GGDEF_dom"/>
</dbReference>
<evidence type="ECO:0000256" key="2">
    <source>
        <dbReference type="ARBA" id="ARBA00034247"/>
    </source>
</evidence>
<dbReference type="PANTHER" id="PTHR45138:SF9">
    <property type="entry name" value="DIGUANYLATE CYCLASE DGCM-RELATED"/>
    <property type="match status" value="1"/>
</dbReference>
<dbReference type="Proteomes" id="UP000241421">
    <property type="component" value="Unassembled WGS sequence"/>
</dbReference>
<dbReference type="SMART" id="SM00267">
    <property type="entry name" value="GGDEF"/>
    <property type="match status" value="1"/>
</dbReference>
<feature type="domain" description="GGDEF" evidence="4">
    <location>
        <begin position="89"/>
        <end position="220"/>
    </location>
</feature>
<organism evidence="5 6">
    <name type="scientific">Massilia glaciei</name>
    <dbReference type="NCBI Taxonomy" id="1524097"/>
    <lineage>
        <taxon>Bacteria</taxon>
        <taxon>Pseudomonadati</taxon>
        <taxon>Pseudomonadota</taxon>
        <taxon>Betaproteobacteria</taxon>
        <taxon>Burkholderiales</taxon>
        <taxon>Oxalobacteraceae</taxon>
        <taxon>Telluria group</taxon>
        <taxon>Massilia</taxon>
    </lineage>
</organism>
<dbReference type="InterPro" id="IPR029787">
    <property type="entry name" value="Nucleotide_cyclase"/>
</dbReference>
<evidence type="ECO:0000256" key="3">
    <source>
        <dbReference type="SAM" id="MobiDB-lite"/>
    </source>
</evidence>
<dbReference type="InterPro" id="IPR043128">
    <property type="entry name" value="Rev_trsase/Diguanyl_cyclase"/>
</dbReference>
<dbReference type="PROSITE" id="PS50887">
    <property type="entry name" value="GGDEF"/>
    <property type="match status" value="1"/>
</dbReference>
<dbReference type="AlphaFoldDB" id="A0A2U2H915"/>
<reference evidence="5 6" key="1">
    <citation type="submission" date="2018-04" db="EMBL/GenBank/DDBJ databases">
        <title>Massilia violaceinigra sp. nov., a novel purple-pigmented bacterium isolated from Tianshan glacier, Xinjiang, China.</title>
        <authorList>
            <person name="Wang H."/>
        </authorList>
    </citation>
    <scope>NUCLEOTIDE SEQUENCE [LARGE SCALE GENOMIC DNA]</scope>
    <source>
        <strain evidence="5 6">B448-2</strain>
    </source>
</reference>
<dbReference type="InterPro" id="IPR050469">
    <property type="entry name" value="Diguanylate_Cyclase"/>
</dbReference>
<dbReference type="SUPFAM" id="SSF55073">
    <property type="entry name" value="Nucleotide cyclase"/>
    <property type="match status" value="1"/>
</dbReference>
<feature type="region of interest" description="Disordered" evidence="3">
    <location>
        <begin position="210"/>
        <end position="231"/>
    </location>
</feature>
<comment type="caution">
    <text evidence="5">The sequence shown here is derived from an EMBL/GenBank/DDBJ whole genome shotgun (WGS) entry which is preliminary data.</text>
</comment>
<dbReference type="Pfam" id="PF00990">
    <property type="entry name" value="GGDEF"/>
    <property type="match status" value="1"/>
</dbReference>
<evidence type="ECO:0000313" key="6">
    <source>
        <dbReference type="Proteomes" id="UP000241421"/>
    </source>
</evidence>
<comment type="catalytic activity">
    <reaction evidence="2">
        <text>2 GTP = 3',3'-c-di-GMP + 2 diphosphate</text>
        <dbReference type="Rhea" id="RHEA:24898"/>
        <dbReference type="ChEBI" id="CHEBI:33019"/>
        <dbReference type="ChEBI" id="CHEBI:37565"/>
        <dbReference type="ChEBI" id="CHEBI:58805"/>
        <dbReference type="EC" id="2.7.7.65"/>
    </reaction>
</comment>
<dbReference type="PANTHER" id="PTHR45138">
    <property type="entry name" value="REGULATORY COMPONENTS OF SENSORY TRANSDUCTION SYSTEM"/>
    <property type="match status" value="1"/>
</dbReference>
<keyword evidence="6" id="KW-1185">Reference proteome</keyword>
<dbReference type="EC" id="2.7.7.65" evidence="1"/>
<evidence type="ECO:0000259" key="4">
    <source>
        <dbReference type="PROSITE" id="PS50887"/>
    </source>
</evidence>
<proteinExistence type="predicted"/>
<dbReference type="EMBL" id="PXWF02000343">
    <property type="protein sequence ID" value="PWF39103.1"/>
    <property type="molecule type" value="Genomic_DNA"/>
</dbReference>
<accession>A0A2U2H915</accession>
<dbReference type="CDD" id="cd01949">
    <property type="entry name" value="GGDEF"/>
    <property type="match status" value="1"/>
</dbReference>
<evidence type="ECO:0000313" key="5">
    <source>
        <dbReference type="EMBL" id="PWF39103.1"/>
    </source>
</evidence>
<gene>
    <name evidence="5" type="ORF">C7C56_027315</name>
</gene>
<dbReference type="Gene3D" id="3.30.70.270">
    <property type="match status" value="1"/>
</dbReference>
<sequence>MDVYLKHIAGKHASQSCHEMDASMNKEHVDCPNCAALGAQLAERDRLVAQLTAQMDEMNQRDLLTGVLNRRTLSALLQDELHRSYRTGQPFCFAIIIIDNLDEVRARHGSADALVLKMMADASTKLLRILDRFGRMSEGEFGIILPATWLEQGGVAIKRLKKTLAECAWDSVAPGSEVTFSVGLTTNAPGDTSDIMISRAEDALAQASAAGPDSVVQLEEPLPSINLEDDD</sequence>
<protein>
    <recommendedName>
        <fullName evidence="1">diguanylate cyclase</fullName>
        <ecNumber evidence="1">2.7.7.65</ecNumber>
    </recommendedName>
</protein>
<name>A0A2U2H915_9BURK</name>
<dbReference type="NCBIfam" id="TIGR00254">
    <property type="entry name" value="GGDEF"/>
    <property type="match status" value="1"/>
</dbReference>
<dbReference type="OrthoDB" id="8749970at2"/>
<dbReference type="GO" id="GO:0052621">
    <property type="term" value="F:diguanylate cyclase activity"/>
    <property type="evidence" value="ECO:0007669"/>
    <property type="project" value="UniProtKB-EC"/>
</dbReference>
<evidence type="ECO:0000256" key="1">
    <source>
        <dbReference type="ARBA" id="ARBA00012528"/>
    </source>
</evidence>